<dbReference type="AlphaFoldDB" id="A0ABD5WR76"/>
<dbReference type="Proteomes" id="UP001596388">
    <property type="component" value="Unassembled WGS sequence"/>
</dbReference>
<comment type="caution">
    <text evidence="2">The sequence shown here is derived from an EMBL/GenBank/DDBJ whole genome shotgun (WGS) entry which is preliminary data.</text>
</comment>
<evidence type="ECO:0000313" key="2">
    <source>
        <dbReference type="EMBL" id="MFC7096055.1"/>
    </source>
</evidence>
<feature type="transmembrane region" description="Helical" evidence="1">
    <location>
        <begin position="93"/>
        <end position="116"/>
    </location>
</feature>
<reference evidence="2 3" key="1">
    <citation type="journal article" date="2019" name="Int. J. Syst. Evol. Microbiol.">
        <title>The Global Catalogue of Microorganisms (GCM) 10K type strain sequencing project: providing services to taxonomists for standard genome sequencing and annotation.</title>
        <authorList>
            <consortium name="The Broad Institute Genomics Platform"/>
            <consortium name="The Broad Institute Genome Sequencing Center for Infectious Disease"/>
            <person name="Wu L."/>
            <person name="Ma J."/>
        </authorList>
    </citation>
    <scope>NUCLEOTIDE SEQUENCE [LARGE SCALE GENOMIC DNA]</scope>
    <source>
        <strain evidence="2 3">DT55</strain>
    </source>
</reference>
<keyword evidence="3" id="KW-1185">Reference proteome</keyword>
<gene>
    <name evidence="2" type="ORF">ACFQKD_01960</name>
</gene>
<dbReference type="GeneID" id="79270061"/>
<keyword evidence="1" id="KW-1133">Transmembrane helix</keyword>
<evidence type="ECO:0000313" key="3">
    <source>
        <dbReference type="Proteomes" id="UP001596388"/>
    </source>
</evidence>
<protein>
    <submittedName>
        <fullName evidence="2">Uncharacterized protein</fullName>
    </submittedName>
</protein>
<name>A0ABD5WR76_9EURY</name>
<sequence>MPPEDTLFEQSEQYVGEGGRVDAGALVTRLGTAAVYTVSSGLLAIGAAAIAVPRRLVEAYGSFYGDYVGIALGGIADASDTAWQVAAQEASELGVFAPVLLVVVMLASITIATAIAEGGDE</sequence>
<evidence type="ECO:0000256" key="1">
    <source>
        <dbReference type="SAM" id="Phobius"/>
    </source>
</evidence>
<organism evidence="2 3">
    <name type="scientific">Halobaculum marinum</name>
    <dbReference type="NCBI Taxonomy" id="3031996"/>
    <lineage>
        <taxon>Archaea</taxon>
        <taxon>Methanobacteriati</taxon>
        <taxon>Methanobacteriota</taxon>
        <taxon>Stenosarchaea group</taxon>
        <taxon>Halobacteria</taxon>
        <taxon>Halobacteriales</taxon>
        <taxon>Haloferacaceae</taxon>
        <taxon>Halobaculum</taxon>
    </lineage>
</organism>
<keyword evidence="1" id="KW-0812">Transmembrane</keyword>
<accession>A0ABD5WR76</accession>
<keyword evidence="1" id="KW-0472">Membrane</keyword>
<dbReference type="EMBL" id="JBHTAG010000002">
    <property type="protein sequence ID" value="MFC7096055.1"/>
    <property type="molecule type" value="Genomic_DNA"/>
</dbReference>
<feature type="transmembrane region" description="Helical" evidence="1">
    <location>
        <begin position="33"/>
        <end position="52"/>
    </location>
</feature>
<proteinExistence type="predicted"/>
<dbReference type="RefSeq" id="WP_276236461.1">
    <property type="nucleotide sequence ID" value="NZ_CP119989.1"/>
</dbReference>